<feature type="binding site" evidence="12 17">
    <location>
        <position position="255"/>
    </location>
    <ligand>
        <name>Zn(2+)</name>
        <dbReference type="ChEBI" id="CHEBI:29105"/>
    </ligand>
</feature>
<proteinExistence type="inferred from homology"/>
<evidence type="ECO:0000256" key="5">
    <source>
        <dbReference type="ARBA" id="ARBA00022605"/>
    </source>
</evidence>
<dbReference type="SUPFAM" id="SSF53720">
    <property type="entry name" value="ALDH-like"/>
    <property type="match status" value="1"/>
</dbReference>
<evidence type="ECO:0000256" key="11">
    <source>
        <dbReference type="ARBA" id="ARBA00049489"/>
    </source>
</evidence>
<feature type="binding site" evidence="12 16">
    <location>
        <position position="258"/>
    </location>
    <ligand>
        <name>substrate</name>
    </ligand>
</feature>
<evidence type="ECO:0000256" key="6">
    <source>
        <dbReference type="ARBA" id="ARBA00022723"/>
    </source>
</evidence>
<keyword evidence="7 12" id="KW-0862">Zinc</keyword>
<evidence type="ECO:0000256" key="10">
    <source>
        <dbReference type="ARBA" id="ARBA00023102"/>
    </source>
</evidence>
<dbReference type="Proteomes" id="UP000199514">
    <property type="component" value="Unassembled WGS sequence"/>
</dbReference>
<dbReference type="EC" id="1.1.1.23" evidence="4 12"/>
<feature type="binding site" evidence="12 16">
    <location>
        <position position="356"/>
    </location>
    <ligand>
        <name>substrate</name>
    </ligand>
</feature>
<dbReference type="InterPro" id="IPR012131">
    <property type="entry name" value="Hstdl_DH"/>
</dbReference>
<feature type="binding site" evidence="12 15">
    <location>
        <position position="209"/>
    </location>
    <ligand>
        <name>NAD(+)</name>
        <dbReference type="ChEBI" id="CHEBI:57540"/>
    </ligand>
</feature>
<dbReference type="InterPro" id="IPR001692">
    <property type="entry name" value="Histidinol_DH_CS"/>
</dbReference>
<evidence type="ECO:0000256" key="8">
    <source>
        <dbReference type="ARBA" id="ARBA00023002"/>
    </source>
</evidence>
<dbReference type="FunFam" id="3.40.50.1980:FF:000002">
    <property type="entry name" value="Histidinol dehydrogenase, chloroplastic"/>
    <property type="match status" value="1"/>
</dbReference>
<dbReference type="EMBL" id="FOLE01000001">
    <property type="protein sequence ID" value="SFB76143.1"/>
    <property type="molecule type" value="Genomic_DNA"/>
</dbReference>
<keyword evidence="9 12" id="KW-0520">NAD</keyword>
<dbReference type="InterPro" id="IPR022695">
    <property type="entry name" value="Histidinol_DH_monofunct"/>
</dbReference>
<evidence type="ECO:0000256" key="1">
    <source>
        <dbReference type="ARBA" id="ARBA00003850"/>
    </source>
</evidence>
<feature type="binding site" evidence="12 15">
    <location>
        <position position="186"/>
    </location>
    <ligand>
        <name>NAD(+)</name>
        <dbReference type="ChEBI" id="CHEBI:57540"/>
    </ligand>
</feature>
<protein>
    <recommendedName>
        <fullName evidence="4 12">Histidinol dehydrogenase</fullName>
        <shortName evidence="12">HDH</shortName>
        <ecNumber evidence="4 12">1.1.1.23</ecNumber>
    </recommendedName>
</protein>
<comment type="similarity">
    <text evidence="3 12 13 18">Belongs to the histidinol dehydrogenase family.</text>
</comment>
<sequence>MELITNPQPLQWPTLLKRPIFDNAEIQQRVMPILQEVAKRGDEAIRHYTQLFDKVTLNAFQVSEEEMAEAQRLVPETLQQAIAQAKRNIELFHTAQYDAEKQIETMPDVICWRKSVGIEKVGLYIPGGTAPLFSTVLMLGVPAQIAGCQEIILCTPADQYGKVNPAILFTAHLVGIQKIYKIGGAQAIAAMAYGTATIPKVHKIFGPGNQYVTAAKQLVSQTGTAIDMPAGPSEVLIIADHTANAKFVAADLLSQAEHGTDSQVILLTTHAPLANAVNAEIARQLETLPRKSIAEKALENSKIIVLPDTETAMAMSNVYAPEHLILAVEDPDALGEKVINAGSVFLGHYTPESAGDYASGTNHTLPTNGYAKAYSGVSLDSFVRKITFQHISKQGLKNIGLTISTMAEAEQLRAHAAAVYVRLEE</sequence>
<evidence type="ECO:0000256" key="3">
    <source>
        <dbReference type="ARBA" id="ARBA00010178"/>
    </source>
</evidence>
<dbReference type="GO" id="GO:0051287">
    <property type="term" value="F:NAD binding"/>
    <property type="evidence" value="ECO:0007669"/>
    <property type="project" value="InterPro"/>
</dbReference>
<comment type="pathway">
    <text evidence="2 12">Amino-acid biosynthesis; L-histidine biosynthesis; L-histidine from 5-phospho-alpha-D-ribose 1-diphosphate: step 9/9.</text>
</comment>
<dbReference type="OrthoDB" id="9805269at2"/>
<feature type="binding site" evidence="12 16">
    <location>
        <position position="323"/>
    </location>
    <ligand>
        <name>substrate</name>
    </ligand>
</feature>
<organism evidence="19 20">
    <name type="scientific">Flexibacter flexilis DSM 6793</name>
    <dbReference type="NCBI Taxonomy" id="927664"/>
    <lineage>
        <taxon>Bacteria</taxon>
        <taxon>Pseudomonadati</taxon>
        <taxon>Bacteroidota</taxon>
        <taxon>Cytophagia</taxon>
        <taxon>Cytophagales</taxon>
        <taxon>Flexibacteraceae</taxon>
        <taxon>Flexibacter</taxon>
    </lineage>
</organism>
<dbReference type="GO" id="GO:0005829">
    <property type="term" value="C:cytosol"/>
    <property type="evidence" value="ECO:0007669"/>
    <property type="project" value="TreeGrafter"/>
</dbReference>
<keyword evidence="6 12" id="KW-0479">Metal-binding</keyword>
<keyword evidence="5 12" id="KW-0028">Amino-acid biosynthesis</keyword>
<dbReference type="Pfam" id="PF00815">
    <property type="entry name" value="Histidinol_dh"/>
    <property type="match status" value="1"/>
</dbReference>
<dbReference type="STRING" id="927664.SAMN05421780_101332"/>
<dbReference type="GO" id="GO:0004399">
    <property type="term" value="F:histidinol dehydrogenase activity"/>
    <property type="evidence" value="ECO:0007669"/>
    <property type="project" value="UniProtKB-UniRule"/>
</dbReference>
<evidence type="ECO:0000313" key="19">
    <source>
        <dbReference type="EMBL" id="SFB76143.1"/>
    </source>
</evidence>
<feature type="binding site" evidence="12 16">
    <location>
        <position position="233"/>
    </location>
    <ligand>
        <name>substrate</name>
    </ligand>
</feature>
<accession>A0A1I1DUD0</accession>
<dbReference type="CDD" id="cd06572">
    <property type="entry name" value="Histidinol_dh"/>
    <property type="match status" value="1"/>
</dbReference>
<dbReference type="FunFam" id="3.40.50.1980:FF:000001">
    <property type="entry name" value="Histidinol dehydrogenase"/>
    <property type="match status" value="1"/>
</dbReference>
<dbReference type="HAMAP" id="MF_01024">
    <property type="entry name" value="HisD"/>
    <property type="match status" value="1"/>
</dbReference>
<feature type="binding site" evidence="12 16">
    <location>
        <position position="415"/>
    </location>
    <ligand>
        <name>substrate</name>
    </ligand>
</feature>
<comment type="catalytic activity">
    <reaction evidence="11 12">
        <text>L-histidinol + 2 NAD(+) + H2O = L-histidine + 2 NADH + 3 H(+)</text>
        <dbReference type="Rhea" id="RHEA:20641"/>
        <dbReference type="ChEBI" id="CHEBI:15377"/>
        <dbReference type="ChEBI" id="CHEBI:15378"/>
        <dbReference type="ChEBI" id="CHEBI:57540"/>
        <dbReference type="ChEBI" id="CHEBI:57595"/>
        <dbReference type="ChEBI" id="CHEBI:57699"/>
        <dbReference type="ChEBI" id="CHEBI:57945"/>
        <dbReference type="EC" id="1.1.1.23"/>
    </reaction>
</comment>
<evidence type="ECO:0000256" key="7">
    <source>
        <dbReference type="ARBA" id="ARBA00022833"/>
    </source>
</evidence>
<dbReference type="NCBIfam" id="TIGR00069">
    <property type="entry name" value="hisD"/>
    <property type="match status" value="1"/>
</dbReference>
<dbReference type="GO" id="GO:0000105">
    <property type="term" value="P:L-histidine biosynthetic process"/>
    <property type="evidence" value="ECO:0007669"/>
    <property type="project" value="UniProtKB-UniRule"/>
</dbReference>
<feature type="binding site" evidence="12 16">
    <location>
        <position position="410"/>
    </location>
    <ligand>
        <name>substrate</name>
    </ligand>
</feature>
<feature type="binding site" evidence="12 17">
    <location>
        <position position="258"/>
    </location>
    <ligand>
        <name>Zn(2+)</name>
        <dbReference type="ChEBI" id="CHEBI:29105"/>
    </ligand>
</feature>
<dbReference type="PIRSF" id="PIRSF000099">
    <property type="entry name" value="Histidinol_dh"/>
    <property type="match status" value="1"/>
</dbReference>
<keyword evidence="8 12" id="KW-0560">Oxidoreductase</keyword>
<evidence type="ECO:0000256" key="15">
    <source>
        <dbReference type="PIRSR" id="PIRSR000099-2"/>
    </source>
</evidence>
<dbReference type="UniPathway" id="UPA00031">
    <property type="reaction ID" value="UER00014"/>
</dbReference>
<dbReference type="PANTHER" id="PTHR21256">
    <property type="entry name" value="HISTIDINOL DEHYDROGENASE HDH"/>
    <property type="match status" value="1"/>
</dbReference>
<evidence type="ECO:0000256" key="12">
    <source>
        <dbReference type="HAMAP-Rule" id="MF_01024"/>
    </source>
</evidence>
<evidence type="ECO:0000256" key="18">
    <source>
        <dbReference type="RuleBase" id="RU004175"/>
    </source>
</evidence>
<feature type="binding site" evidence="12 15">
    <location>
        <position position="124"/>
    </location>
    <ligand>
        <name>NAD(+)</name>
        <dbReference type="ChEBI" id="CHEBI:57540"/>
    </ligand>
</feature>
<feature type="active site" description="Proton acceptor" evidence="12 14">
    <location>
        <position position="322"/>
    </location>
</feature>
<evidence type="ECO:0000256" key="9">
    <source>
        <dbReference type="ARBA" id="ARBA00023027"/>
    </source>
</evidence>
<evidence type="ECO:0000256" key="2">
    <source>
        <dbReference type="ARBA" id="ARBA00004940"/>
    </source>
</evidence>
<evidence type="ECO:0000313" key="20">
    <source>
        <dbReference type="Proteomes" id="UP000199514"/>
    </source>
</evidence>
<gene>
    <name evidence="12" type="primary">hisD</name>
    <name evidence="19" type="ORF">SAMN05421780_101332</name>
</gene>
<evidence type="ECO:0000256" key="4">
    <source>
        <dbReference type="ARBA" id="ARBA00012965"/>
    </source>
</evidence>
<dbReference type="Gene3D" id="1.20.5.1300">
    <property type="match status" value="1"/>
</dbReference>
<dbReference type="RefSeq" id="WP_091506233.1">
    <property type="nucleotide sequence ID" value="NZ_FOLE01000001.1"/>
</dbReference>
<evidence type="ECO:0000256" key="17">
    <source>
        <dbReference type="PIRSR" id="PIRSR000099-4"/>
    </source>
</evidence>
<comment type="cofactor">
    <cofactor evidence="12 17">
        <name>Zn(2+)</name>
        <dbReference type="ChEBI" id="CHEBI:29105"/>
    </cofactor>
    <text evidence="12 17">Binds 1 zinc ion per subunit.</text>
</comment>
<evidence type="ECO:0000256" key="14">
    <source>
        <dbReference type="PIRSR" id="PIRSR000099-1"/>
    </source>
</evidence>
<feature type="binding site" evidence="12 17">
    <location>
        <position position="415"/>
    </location>
    <ligand>
        <name>Zn(2+)</name>
        <dbReference type="ChEBI" id="CHEBI:29105"/>
    </ligand>
</feature>
<feature type="active site" description="Proton acceptor" evidence="12 14">
    <location>
        <position position="323"/>
    </location>
</feature>
<dbReference type="PANTHER" id="PTHR21256:SF2">
    <property type="entry name" value="HISTIDINE BIOSYNTHESIS TRIFUNCTIONAL PROTEIN"/>
    <property type="match status" value="1"/>
</dbReference>
<dbReference type="AlphaFoldDB" id="A0A1I1DUD0"/>
<dbReference type="PROSITE" id="PS00611">
    <property type="entry name" value="HISOL_DEHYDROGENASE"/>
    <property type="match status" value="1"/>
</dbReference>
<name>A0A1I1DUD0_9BACT</name>
<keyword evidence="20" id="KW-1185">Reference proteome</keyword>
<dbReference type="InterPro" id="IPR016161">
    <property type="entry name" value="Ald_DH/histidinol_DH"/>
</dbReference>
<dbReference type="PRINTS" id="PR00083">
    <property type="entry name" value="HOLDHDRGNASE"/>
</dbReference>
<dbReference type="Gene3D" id="3.40.50.1980">
    <property type="entry name" value="Nitrogenase molybdenum iron protein domain"/>
    <property type="match status" value="2"/>
</dbReference>
<comment type="function">
    <text evidence="1 12">Catalyzes the sequential NAD-dependent oxidations of L-histidinol to L-histidinaldehyde and then to L-histidine.</text>
</comment>
<dbReference type="GO" id="GO:0008270">
    <property type="term" value="F:zinc ion binding"/>
    <property type="evidence" value="ECO:0007669"/>
    <property type="project" value="UniProtKB-UniRule"/>
</dbReference>
<feature type="binding site" evidence="12 17">
    <location>
        <position position="356"/>
    </location>
    <ligand>
        <name>Zn(2+)</name>
        <dbReference type="ChEBI" id="CHEBI:29105"/>
    </ligand>
</feature>
<keyword evidence="10 12" id="KW-0368">Histidine biosynthesis</keyword>
<reference evidence="19 20" key="1">
    <citation type="submission" date="2016-10" db="EMBL/GenBank/DDBJ databases">
        <authorList>
            <person name="de Groot N.N."/>
        </authorList>
    </citation>
    <scope>NUCLEOTIDE SEQUENCE [LARGE SCALE GENOMIC DNA]</scope>
    <source>
        <strain evidence="19 20">DSM 6793</strain>
    </source>
</reference>
<evidence type="ECO:0000256" key="16">
    <source>
        <dbReference type="PIRSR" id="PIRSR000099-3"/>
    </source>
</evidence>
<feature type="binding site" evidence="12 16">
    <location>
        <position position="255"/>
    </location>
    <ligand>
        <name>substrate</name>
    </ligand>
</feature>
<evidence type="ECO:0000256" key="13">
    <source>
        <dbReference type="PIRNR" id="PIRNR000099"/>
    </source>
</evidence>